<evidence type="ECO:0000256" key="8">
    <source>
        <dbReference type="HAMAP-Rule" id="MF_00316"/>
    </source>
</evidence>
<comment type="function">
    <text evidence="8">Transfers a GMP moiety from GTP to Mo-molybdopterin (Mo-MPT) cofactor (Moco or molybdenum cofactor) to form Mo-molybdopterin guanine dinucleotide (Mo-MGD) cofactor.</text>
</comment>
<dbReference type="InterPro" id="IPR013482">
    <property type="entry name" value="Molybde_CF_guanTrfase"/>
</dbReference>
<comment type="catalytic activity">
    <reaction evidence="8">
        <text>Mo-molybdopterin + GTP + H(+) = Mo-molybdopterin guanine dinucleotide + diphosphate</text>
        <dbReference type="Rhea" id="RHEA:34243"/>
        <dbReference type="ChEBI" id="CHEBI:15378"/>
        <dbReference type="ChEBI" id="CHEBI:33019"/>
        <dbReference type="ChEBI" id="CHEBI:37565"/>
        <dbReference type="ChEBI" id="CHEBI:71302"/>
        <dbReference type="ChEBI" id="CHEBI:71310"/>
        <dbReference type="EC" id="2.7.7.77"/>
    </reaction>
</comment>
<accession>A0A831W8J5</accession>
<dbReference type="EMBL" id="DRKP01000060">
    <property type="protein sequence ID" value="HEB95840.1"/>
    <property type="molecule type" value="Genomic_DNA"/>
</dbReference>
<comment type="similarity">
    <text evidence="8">Belongs to the MobA family.</text>
</comment>
<gene>
    <name evidence="8 10" type="primary">mobA</name>
    <name evidence="10" type="ORF">ENI96_05355</name>
</gene>
<keyword evidence="7 8" id="KW-0501">Molybdenum cofactor biosynthesis</keyword>
<dbReference type="PANTHER" id="PTHR19136:SF81">
    <property type="entry name" value="MOLYBDENUM COFACTOR GUANYLYLTRANSFERASE"/>
    <property type="match status" value="1"/>
</dbReference>
<keyword evidence="6 8" id="KW-0342">GTP-binding</keyword>
<dbReference type="CDD" id="cd02503">
    <property type="entry name" value="MobA"/>
    <property type="match status" value="1"/>
</dbReference>
<proteinExistence type="inferred from homology"/>
<dbReference type="GO" id="GO:0005737">
    <property type="term" value="C:cytoplasm"/>
    <property type="evidence" value="ECO:0007669"/>
    <property type="project" value="UniProtKB-SubCell"/>
</dbReference>
<dbReference type="EC" id="2.7.7.77" evidence="8"/>
<reference evidence="10" key="1">
    <citation type="journal article" date="2020" name="mSystems">
        <title>Genome- and Community-Level Interaction Insights into Carbon Utilization and Element Cycling Functions of Hydrothermarchaeota in Hydrothermal Sediment.</title>
        <authorList>
            <person name="Zhou Z."/>
            <person name="Liu Y."/>
            <person name="Xu W."/>
            <person name="Pan J."/>
            <person name="Luo Z.H."/>
            <person name="Li M."/>
        </authorList>
    </citation>
    <scope>NUCLEOTIDE SEQUENCE [LARGE SCALE GENOMIC DNA]</scope>
    <source>
        <strain evidence="10">HyVt-443</strain>
    </source>
</reference>
<dbReference type="SUPFAM" id="SSF53448">
    <property type="entry name" value="Nucleotide-diphospho-sugar transferases"/>
    <property type="match status" value="1"/>
</dbReference>
<feature type="binding site" evidence="8">
    <location>
        <position position="26"/>
    </location>
    <ligand>
        <name>GTP</name>
        <dbReference type="ChEBI" id="CHEBI:37565"/>
    </ligand>
</feature>
<feature type="binding site" evidence="8">
    <location>
        <position position="102"/>
    </location>
    <ligand>
        <name>GTP</name>
        <dbReference type="ChEBI" id="CHEBI:37565"/>
    </ligand>
</feature>
<evidence type="ECO:0000259" key="9">
    <source>
        <dbReference type="Pfam" id="PF12804"/>
    </source>
</evidence>
<dbReference type="GO" id="GO:1902758">
    <property type="term" value="P:bis(molybdopterin guanine dinucleotide)molybdenum biosynthetic process"/>
    <property type="evidence" value="ECO:0007669"/>
    <property type="project" value="TreeGrafter"/>
</dbReference>
<comment type="caution">
    <text evidence="10">The sequence shown here is derived from an EMBL/GenBank/DDBJ whole genome shotgun (WGS) entry which is preliminary data.</text>
</comment>
<organism evidence="10">
    <name type="scientific">Sedimenticola thiotaurini</name>
    <dbReference type="NCBI Taxonomy" id="1543721"/>
    <lineage>
        <taxon>Bacteria</taxon>
        <taxon>Pseudomonadati</taxon>
        <taxon>Pseudomonadota</taxon>
        <taxon>Gammaproteobacteria</taxon>
        <taxon>Chromatiales</taxon>
        <taxon>Sedimenticolaceae</taxon>
        <taxon>Sedimenticola</taxon>
    </lineage>
</organism>
<evidence type="ECO:0000256" key="5">
    <source>
        <dbReference type="ARBA" id="ARBA00022842"/>
    </source>
</evidence>
<protein>
    <recommendedName>
        <fullName evidence="8">Molybdenum cofactor guanylyltransferase</fullName>
        <shortName evidence="8">MoCo guanylyltransferase</shortName>
        <ecNumber evidence="8">2.7.7.77</ecNumber>
    </recommendedName>
    <alternativeName>
        <fullName evidence="8">GTP:molybdopterin guanylyltransferase</fullName>
    </alternativeName>
    <alternativeName>
        <fullName evidence="8">Mo-MPT guanylyltransferase</fullName>
    </alternativeName>
    <alternativeName>
        <fullName evidence="8">Molybdopterin guanylyltransferase</fullName>
    </alternativeName>
    <alternativeName>
        <fullName evidence="8">Molybdopterin-guanine dinucleotide synthase</fullName>
        <shortName evidence="8">MGD synthase</shortName>
    </alternativeName>
</protein>
<evidence type="ECO:0000256" key="2">
    <source>
        <dbReference type="ARBA" id="ARBA00022679"/>
    </source>
</evidence>
<evidence type="ECO:0000313" key="10">
    <source>
        <dbReference type="EMBL" id="HEB95840.1"/>
    </source>
</evidence>
<comment type="subunit">
    <text evidence="8">Monomer.</text>
</comment>
<evidence type="ECO:0000256" key="6">
    <source>
        <dbReference type="ARBA" id="ARBA00023134"/>
    </source>
</evidence>
<dbReference type="HAMAP" id="MF_00316">
    <property type="entry name" value="MobA"/>
    <property type="match status" value="1"/>
</dbReference>
<name>A0A831W8J5_9GAMM</name>
<feature type="binding site" evidence="8">
    <location>
        <begin position="13"/>
        <end position="15"/>
    </location>
    <ligand>
        <name>GTP</name>
        <dbReference type="ChEBI" id="CHEBI:37565"/>
    </ligand>
</feature>
<evidence type="ECO:0000256" key="4">
    <source>
        <dbReference type="ARBA" id="ARBA00022741"/>
    </source>
</evidence>
<dbReference type="AlphaFoldDB" id="A0A831W8J5"/>
<feature type="binding site" evidence="8">
    <location>
        <position position="102"/>
    </location>
    <ligand>
        <name>Mg(2+)</name>
        <dbReference type="ChEBI" id="CHEBI:18420"/>
    </ligand>
</feature>
<dbReference type="InterPro" id="IPR025877">
    <property type="entry name" value="MobA-like_NTP_Trfase"/>
</dbReference>
<dbReference type="Gene3D" id="3.90.550.10">
    <property type="entry name" value="Spore Coat Polysaccharide Biosynthesis Protein SpsA, Chain A"/>
    <property type="match status" value="1"/>
</dbReference>
<dbReference type="NCBIfam" id="TIGR02665">
    <property type="entry name" value="molyb_mobA"/>
    <property type="match status" value="1"/>
</dbReference>
<dbReference type="InterPro" id="IPR029044">
    <property type="entry name" value="Nucleotide-diphossugar_trans"/>
</dbReference>
<keyword evidence="1 8" id="KW-0963">Cytoplasm</keyword>
<keyword evidence="4 8" id="KW-0547">Nucleotide-binding</keyword>
<sequence length="203" mass="22771">MSPPSSPITGVVLAGGQARRMGRRDKGLIDLAGRPMIDYVIEALRPQVDELLINANRNLPLYRRYGYRVVPDRVTGYPGPLAGLAAGLAEARHELVLTVPCDGPWLPPDLAVRLQRHLDAEGADICVAHDGERLQPVHGLFRRRLGADLTAFLAADGRRIRQWLERHPWVAVDFSDQPDAFVNLNTPEERDRIEREIRRRAGR</sequence>
<dbReference type="PANTHER" id="PTHR19136">
    <property type="entry name" value="MOLYBDENUM COFACTOR GUANYLYLTRANSFERASE"/>
    <property type="match status" value="1"/>
</dbReference>
<feature type="domain" description="MobA-like NTP transferase" evidence="9">
    <location>
        <begin position="10"/>
        <end position="167"/>
    </location>
</feature>
<keyword evidence="10" id="KW-0548">Nucleotidyltransferase</keyword>
<dbReference type="GO" id="GO:0005525">
    <property type="term" value="F:GTP binding"/>
    <property type="evidence" value="ECO:0007669"/>
    <property type="project" value="UniProtKB-UniRule"/>
</dbReference>
<feature type="binding site" evidence="8">
    <location>
        <position position="72"/>
    </location>
    <ligand>
        <name>GTP</name>
        <dbReference type="ChEBI" id="CHEBI:37565"/>
    </ligand>
</feature>
<keyword evidence="3 8" id="KW-0479">Metal-binding</keyword>
<comment type="domain">
    <text evidence="8">The N-terminal domain determines nucleotide recognition and specific binding, while the C-terminal domain determines the specific binding to the target protein.</text>
</comment>
<dbReference type="Pfam" id="PF12804">
    <property type="entry name" value="NTP_transf_3"/>
    <property type="match status" value="1"/>
</dbReference>
<evidence type="ECO:0000256" key="1">
    <source>
        <dbReference type="ARBA" id="ARBA00022490"/>
    </source>
</evidence>
<keyword evidence="2 8" id="KW-0808">Transferase</keyword>
<comment type="cofactor">
    <cofactor evidence="8">
        <name>Mg(2+)</name>
        <dbReference type="ChEBI" id="CHEBI:18420"/>
    </cofactor>
</comment>
<comment type="subcellular location">
    <subcellularLocation>
        <location evidence="8">Cytoplasm</location>
    </subcellularLocation>
</comment>
<keyword evidence="5 8" id="KW-0460">Magnesium</keyword>
<feature type="binding site" evidence="8">
    <location>
        <position position="54"/>
    </location>
    <ligand>
        <name>GTP</name>
        <dbReference type="ChEBI" id="CHEBI:37565"/>
    </ligand>
</feature>
<evidence type="ECO:0000256" key="7">
    <source>
        <dbReference type="ARBA" id="ARBA00023150"/>
    </source>
</evidence>
<dbReference type="GO" id="GO:0046872">
    <property type="term" value="F:metal ion binding"/>
    <property type="evidence" value="ECO:0007669"/>
    <property type="project" value="UniProtKB-KW"/>
</dbReference>
<dbReference type="GO" id="GO:0061603">
    <property type="term" value="F:molybdenum cofactor guanylyltransferase activity"/>
    <property type="evidence" value="ECO:0007669"/>
    <property type="project" value="UniProtKB-EC"/>
</dbReference>
<dbReference type="Proteomes" id="UP000886251">
    <property type="component" value="Unassembled WGS sequence"/>
</dbReference>
<evidence type="ECO:0000256" key="3">
    <source>
        <dbReference type="ARBA" id="ARBA00022723"/>
    </source>
</evidence>